<keyword evidence="2" id="KW-1133">Transmembrane helix</keyword>
<evidence type="ECO:0008006" key="5">
    <source>
        <dbReference type="Google" id="ProtNLM"/>
    </source>
</evidence>
<dbReference type="Proteomes" id="UP000295781">
    <property type="component" value="Chromosome"/>
</dbReference>
<accession>A0A4P2Q8V9</accession>
<evidence type="ECO:0000313" key="4">
    <source>
        <dbReference type="Proteomes" id="UP000295781"/>
    </source>
</evidence>
<reference evidence="3 4" key="1">
    <citation type="submission" date="2015-09" db="EMBL/GenBank/DDBJ databases">
        <title>Sorangium comparison.</title>
        <authorList>
            <person name="Zaburannyi N."/>
            <person name="Bunk B."/>
            <person name="Overmann J."/>
            <person name="Mueller R."/>
        </authorList>
    </citation>
    <scope>NUCLEOTIDE SEQUENCE [LARGE SCALE GENOMIC DNA]</scope>
    <source>
        <strain evidence="3 4">So ceGT47</strain>
    </source>
</reference>
<dbReference type="AlphaFoldDB" id="A0A4P2Q8V9"/>
<feature type="region of interest" description="Disordered" evidence="1">
    <location>
        <begin position="249"/>
        <end position="268"/>
    </location>
</feature>
<dbReference type="RefSeq" id="WP_129356978.1">
    <property type="nucleotide sequence ID" value="NZ_CP012670.1"/>
</dbReference>
<sequence length="268" mass="27463">MSQVPPGAARCRVCAATLAPGSASCPRCGADQGGETCPHCDAVAGVSPHPELRFRCDVCGGPRIPVTDARIRRSGREVPLLQQARAAASARAGWRAAGIAAGALLGFEIFLFALLLLILGAKVGLFLAGLLTVTPVAAFTVWAVRRARARGRDVAPALDAAWVSVASDVARQTEHPLSTGALASTLRIAEPQAEELLALLEVNDVVRAPGSAGELGRAPKVRIGPAAPGETFAEGGASALAAEEEALAAGEIAEPSPQRTAHVDPTKR</sequence>
<evidence type="ECO:0000256" key="1">
    <source>
        <dbReference type="SAM" id="MobiDB-lite"/>
    </source>
</evidence>
<protein>
    <recommendedName>
        <fullName evidence="5">TFIIE beta domain-containing protein</fullName>
    </recommendedName>
</protein>
<evidence type="ECO:0000313" key="3">
    <source>
        <dbReference type="EMBL" id="AUX25960.1"/>
    </source>
</evidence>
<evidence type="ECO:0000256" key="2">
    <source>
        <dbReference type="SAM" id="Phobius"/>
    </source>
</evidence>
<dbReference type="OrthoDB" id="5514188at2"/>
<feature type="transmembrane region" description="Helical" evidence="2">
    <location>
        <begin position="99"/>
        <end position="119"/>
    </location>
</feature>
<gene>
    <name evidence="3" type="ORF">SOCEGT47_065130</name>
</gene>
<dbReference type="EMBL" id="CP012670">
    <property type="protein sequence ID" value="AUX25960.1"/>
    <property type="molecule type" value="Genomic_DNA"/>
</dbReference>
<proteinExistence type="predicted"/>
<feature type="transmembrane region" description="Helical" evidence="2">
    <location>
        <begin position="125"/>
        <end position="144"/>
    </location>
</feature>
<name>A0A4P2Q8V9_SORCE</name>
<organism evidence="3 4">
    <name type="scientific">Sorangium cellulosum</name>
    <name type="common">Polyangium cellulosum</name>
    <dbReference type="NCBI Taxonomy" id="56"/>
    <lineage>
        <taxon>Bacteria</taxon>
        <taxon>Pseudomonadati</taxon>
        <taxon>Myxococcota</taxon>
        <taxon>Polyangia</taxon>
        <taxon>Polyangiales</taxon>
        <taxon>Polyangiaceae</taxon>
        <taxon>Sorangium</taxon>
    </lineage>
</organism>
<keyword evidence="2" id="KW-0812">Transmembrane</keyword>
<keyword evidence="2" id="KW-0472">Membrane</keyword>